<keyword evidence="1" id="KW-0812">Transmembrane</keyword>
<keyword evidence="1" id="KW-1133">Transmembrane helix</keyword>
<protein>
    <submittedName>
        <fullName evidence="2">Uncharacterized protein</fullName>
    </submittedName>
</protein>
<gene>
    <name evidence="2" type="ORF">EMA8858_00131</name>
</gene>
<evidence type="ECO:0000313" key="3">
    <source>
        <dbReference type="Proteomes" id="UP000837932"/>
    </source>
</evidence>
<sequence>MRTLVIVLQILGGLTFIPWFTVAGLSFISLNSSESIKKIGPWLFIISIFIYPFIVGGCYWWAWSIVLTGDLFTAALWSCLPLICFGVAYLIISQTSDYLKRY</sequence>
<reference evidence="2" key="1">
    <citation type="submission" date="2021-12" db="EMBL/GenBank/DDBJ databases">
        <authorList>
            <person name="Rodrigo-Torres L."/>
            <person name="Arahal R. D."/>
            <person name="Lucena T."/>
        </authorList>
    </citation>
    <scope>NUCLEOTIDE SEQUENCE</scope>
    <source>
        <strain evidence="2">CECT 8858</strain>
    </source>
</reference>
<organism evidence="2 3">
    <name type="scientific">Emticicia aquatica</name>
    <dbReference type="NCBI Taxonomy" id="1681835"/>
    <lineage>
        <taxon>Bacteria</taxon>
        <taxon>Pseudomonadati</taxon>
        <taxon>Bacteroidota</taxon>
        <taxon>Cytophagia</taxon>
        <taxon>Cytophagales</taxon>
        <taxon>Leadbetterellaceae</taxon>
        <taxon>Emticicia</taxon>
    </lineage>
</organism>
<keyword evidence="1" id="KW-0472">Membrane</keyword>
<dbReference type="EMBL" id="CAKLPY010000001">
    <property type="protein sequence ID" value="CAH0994024.1"/>
    <property type="molecule type" value="Genomic_DNA"/>
</dbReference>
<proteinExistence type="predicted"/>
<accession>A0ABM9AKG4</accession>
<feature type="transmembrane region" description="Helical" evidence="1">
    <location>
        <begin position="74"/>
        <end position="92"/>
    </location>
</feature>
<dbReference type="Proteomes" id="UP000837932">
    <property type="component" value="Unassembled WGS sequence"/>
</dbReference>
<dbReference type="RefSeq" id="WP_238803786.1">
    <property type="nucleotide sequence ID" value="NZ_CAKLPY010000001.1"/>
</dbReference>
<evidence type="ECO:0000313" key="2">
    <source>
        <dbReference type="EMBL" id="CAH0994024.1"/>
    </source>
</evidence>
<comment type="caution">
    <text evidence="2">The sequence shown here is derived from an EMBL/GenBank/DDBJ whole genome shotgun (WGS) entry which is preliminary data.</text>
</comment>
<evidence type="ECO:0000256" key="1">
    <source>
        <dbReference type="SAM" id="Phobius"/>
    </source>
</evidence>
<feature type="transmembrane region" description="Helical" evidence="1">
    <location>
        <begin position="42"/>
        <end position="62"/>
    </location>
</feature>
<name>A0ABM9AKG4_9BACT</name>
<keyword evidence="3" id="KW-1185">Reference proteome</keyword>
<feature type="transmembrane region" description="Helical" evidence="1">
    <location>
        <begin position="6"/>
        <end position="30"/>
    </location>
</feature>